<keyword evidence="1 4" id="KW-0479">Metal-binding</keyword>
<dbReference type="SMART" id="SM00356">
    <property type="entry name" value="ZnF_C3H1"/>
    <property type="match status" value="4"/>
</dbReference>
<organism evidence="8 9">
    <name type="scientific">Diplocarpon rosae</name>
    <dbReference type="NCBI Taxonomy" id="946125"/>
    <lineage>
        <taxon>Eukaryota</taxon>
        <taxon>Fungi</taxon>
        <taxon>Dikarya</taxon>
        <taxon>Ascomycota</taxon>
        <taxon>Pezizomycotina</taxon>
        <taxon>Leotiomycetes</taxon>
        <taxon>Helotiales</taxon>
        <taxon>Drepanopezizaceae</taxon>
        <taxon>Diplocarpon</taxon>
    </lineage>
</organism>
<reference evidence="8" key="1">
    <citation type="submission" date="2023-06" db="EMBL/GenBank/DDBJ databases">
        <title>Draft genome of Marssonina rosae.</title>
        <authorList>
            <person name="Cheng Q."/>
        </authorList>
    </citation>
    <scope>NUCLEOTIDE SEQUENCE</scope>
    <source>
        <strain evidence="8">R4</strain>
    </source>
</reference>
<keyword evidence="2 4" id="KW-0863">Zinc-finger</keyword>
<dbReference type="PANTHER" id="PTHR46156:SF1">
    <property type="entry name" value="ZINC FINGER CCCH DOMAIN-CONTAINING PROTEIN 3"/>
    <property type="match status" value="1"/>
</dbReference>
<comment type="caution">
    <text evidence="8">The sequence shown here is derived from an EMBL/GenBank/DDBJ whole genome shotgun (WGS) entry which is preliminary data.</text>
</comment>
<feature type="domain" description="C3H1-type" evidence="7">
    <location>
        <begin position="274"/>
        <end position="300"/>
    </location>
</feature>
<evidence type="ECO:0000313" key="9">
    <source>
        <dbReference type="Proteomes" id="UP001285354"/>
    </source>
</evidence>
<keyword evidence="5" id="KW-0175">Coiled coil</keyword>
<dbReference type="GO" id="GO:0005634">
    <property type="term" value="C:nucleus"/>
    <property type="evidence" value="ECO:0007669"/>
    <property type="project" value="TreeGrafter"/>
</dbReference>
<evidence type="ECO:0000256" key="2">
    <source>
        <dbReference type="ARBA" id="ARBA00022771"/>
    </source>
</evidence>
<feature type="domain" description="C3H1-type" evidence="7">
    <location>
        <begin position="218"/>
        <end position="246"/>
    </location>
</feature>
<dbReference type="FunFam" id="4.10.1000.10:FF:000035">
    <property type="entry name" value="CCCH zinc finger protein, variant"/>
    <property type="match status" value="1"/>
</dbReference>
<dbReference type="PANTHER" id="PTHR46156">
    <property type="entry name" value="CCCH ZINGC FINGER"/>
    <property type="match status" value="1"/>
</dbReference>
<sequence>MADDDPRKIQAKIDRIKSQVENAKNGNYTIPSDQHHLSYRAHPYPPTRGHIVGFRGAYRGSFRCRGGRPISNRHNSLILNGGTASTGTAKEKVAPPTAEANKGYVIKKNGGSTQLIKGDLYDQTLARKRRLVLEKRQRLEQARIEEELKRLQSRTVVIDDIPFRVIKRGKKLARIPGSSSTKATPKTAVVAGVRFTKSKTGHMYRDSSVRLFRIDQKKKSKSPCKVFSNKGSCAMGPDCSFTHDPSKVAVCKTYISTGSCPSGDSCDLSHELTPQRTPSCVHFARGNCSNAACRYTHVRVSPAALVCNAFGNYGYCEKGTSCTERHVHECPAFSNTGKCNTKRCSLTHREKASVMRSNMTRTEDPTENNGGEISSDEEAFGSEDVDSDEVEEFFGDDDGGIDEDIPQQQDYVAITT</sequence>
<feature type="domain" description="C3H1-type" evidence="7">
    <location>
        <begin position="301"/>
        <end position="329"/>
    </location>
</feature>
<dbReference type="InterPro" id="IPR000571">
    <property type="entry name" value="Znf_CCCH"/>
</dbReference>
<feature type="compositionally biased region" description="Acidic residues" evidence="6">
    <location>
        <begin position="374"/>
        <end position="405"/>
    </location>
</feature>
<dbReference type="Gene3D" id="4.10.1000.10">
    <property type="entry name" value="Zinc finger, CCCH-type"/>
    <property type="match status" value="2"/>
</dbReference>
<dbReference type="InterPro" id="IPR036855">
    <property type="entry name" value="Znf_CCCH_sf"/>
</dbReference>
<evidence type="ECO:0000256" key="6">
    <source>
        <dbReference type="SAM" id="MobiDB-lite"/>
    </source>
</evidence>
<proteinExistence type="predicted"/>
<evidence type="ECO:0000256" key="4">
    <source>
        <dbReference type="PROSITE-ProRule" id="PRU00723"/>
    </source>
</evidence>
<dbReference type="Proteomes" id="UP001285354">
    <property type="component" value="Unassembled WGS sequence"/>
</dbReference>
<feature type="region of interest" description="Disordered" evidence="6">
    <location>
        <begin position="353"/>
        <end position="416"/>
    </location>
</feature>
<evidence type="ECO:0000256" key="3">
    <source>
        <dbReference type="ARBA" id="ARBA00022833"/>
    </source>
</evidence>
<gene>
    <name evidence="8" type="ORF">QTJ16_000237</name>
</gene>
<dbReference type="EMBL" id="JAUBYV010000001">
    <property type="protein sequence ID" value="KAK2629417.1"/>
    <property type="molecule type" value="Genomic_DNA"/>
</dbReference>
<accession>A0AAD9WF62</accession>
<keyword evidence="3 4" id="KW-0862">Zinc</keyword>
<feature type="coiled-coil region" evidence="5">
    <location>
        <begin position="125"/>
        <end position="154"/>
    </location>
</feature>
<name>A0AAD9WF62_9HELO</name>
<dbReference type="SUPFAM" id="SSF90229">
    <property type="entry name" value="CCCH zinc finger"/>
    <property type="match status" value="3"/>
</dbReference>
<feature type="zinc finger region" description="C3H1-type" evidence="4">
    <location>
        <begin position="274"/>
        <end position="300"/>
    </location>
</feature>
<protein>
    <recommendedName>
        <fullName evidence="7">C3H1-type domain-containing protein</fullName>
    </recommendedName>
</protein>
<evidence type="ECO:0000256" key="1">
    <source>
        <dbReference type="ARBA" id="ARBA00022723"/>
    </source>
</evidence>
<evidence type="ECO:0000256" key="5">
    <source>
        <dbReference type="SAM" id="Coils"/>
    </source>
</evidence>
<keyword evidence="9" id="KW-1185">Reference proteome</keyword>
<feature type="zinc finger region" description="C3H1-type" evidence="4">
    <location>
        <begin position="218"/>
        <end position="246"/>
    </location>
</feature>
<dbReference type="AlphaFoldDB" id="A0AAD9WF62"/>
<dbReference type="GO" id="GO:0008270">
    <property type="term" value="F:zinc ion binding"/>
    <property type="evidence" value="ECO:0007669"/>
    <property type="project" value="UniProtKB-KW"/>
</dbReference>
<evidence type="ECO:0000313" key="8">
    <source>
        <dbReference type="EMBL" id="KAK2629417.1"/>
    </source>
</evidence>
<feature type="compositionally biased region" description="Polar residues" evidence="6">
    <location>
        <begin position="406"/>
        <end position="416"/>
    </location>
</feature>
<feature type="zinc finger region" description="C3H1-type" evidence="4">
    <location>
        <begin position="250"/>
        <end position="273"/>
    </location>
</feature>
<evidence type="ECO:0000259" key="7">
    <source>
        <dbReference type="PROSITE" id="PS50103"/>
    </source>
</evidence>
<feature type="zinc finger region" description="C3H1-type" evidence="4">
    <location>
        <begin position="301"/>
        <end position="329"/>
    </location>
</feature>
<dbReference type="PROSITE" id="PS50103">
    <property type="entry name" value="ZF_C3H1"/>
    <property type="match status" value="4"/>
</dbReference>
<feature type="domain" description="C3H1-type" evidence="7">
    <location>
        <begin position="250"/>
        <end position="273"/>
    </location>
</feature>